<evidence type="ECO:0000256" key="1">
    <source>
        <dbReference type="ARBA" id="ARBA00023015"/>
    </source>
</evidence>
<dbReference type="Gene3D" id="1.10.357.10">
    <property type="entry name" value="Tetracycline Repressor, domain 2"/>
    <property type="match status" value="1"/>
</dbReference>
<dbReference type="PRINTS" id="PR00455">
    <property type="entry name" value="HTHTETR"/>
</dbReference>
<dbReference type="SUPFAM" id="SSF46689">
    <property type="entry name" value="Homeodomain-like"/>
    <property type="match status" value="1"/>
</dbReference>
<dbReference type="GO" id="GO:0003700">
    <property type="term" value="F:DNA-binding transcription factor activity"/>
    <property type="evidence" value="ECO:0007669"/>
    <property type="project" value="TreeGrafter"/>
</dbReference>
<keyword evidence="1" id="KW-0805">Transcription regulation</keyword>
<feature type="DNA-binding region" description="H-T-H motif" evidence="4">
    <location>
        <begin position="29"/>
        <end position="48"/>
    </location>
</feature>
<dbReference type="Pfam" id="PF17754">
    <property type="entry name" value="TetR_C_14"/>
    <property type="match status" value="1"/>
</dbReference>
<dbReference type="InterPro" id="IPR041347">
    <property type="entry name" value="MftR_C"/>
</dbReference>
<organism evidence="6 7">
    <name type="scientific">Kribbella shirazensis</name>
    <dbReference type="NCBI Taxonomy" id="1105143"/>
    <lineage>
        <taxon>Bacteria</taxon>
        <taxon>Bacillati</taxon>
        <taxon>Actinomycetota</taxon>
        <taxon>Actinomycetes</taxon>
        <taxon>Propionibacteriales</taxon>
        <taxon>Kribbellaceae</taxon>
        <taxon>Kribbella</taxon>
    </lineage>
</organism>
<dbReference type="Proteomes" id="UP000555407">
    <property type="component" value="Unassembled WGS sequence"/>
</dbReference>
<evidence type="ECO:0000256" key="2">
    <source>
        <dbReference type="ARBA" id="ARBA00023125"/>
    </source>
</evidence>
<proteinExistence type="predicted"/>
<reference evidence="6 7" key="1">
    <citation type="submission" date="2020-03" db="EMBL/GenBank/DDBJ databases">
        <title>Sequencing the genomes of 1000 actinobacteria strains.</title>
        <authorList>
            <person name="Klenk H.-P."/>
        </authorList>
    </citation>
    <scope>NUCLEOTIDE SEQUENCE [LARGE SCALE GENOMIC DNA]</scope>
    <source>
        <strain evidence="6 7">DSM 45490</strain>
    </source>
</reference>
<feature type="domain" description="HTH tetR-type" evidence="5">
    <location>
        <begin position="6"/>
        <end position="66"/>
    </location>
</feature>
<accession>A0A7X5VDH3</accession>
<dbReference type="PROSITE" id="PS50977">
    <property type="entry name" value="HTH_TETR_2"/>
    <property type="match status" value="1"/>
</dbReference>
<evidence type="ECO:0000256" key="4">
    <source>
        <dbReference type="PROSITE-ProRule" id="PRU00335"/>
    </source>
</evidence>
<dbReference type="Gene3D" id="1.10.10.60">
    <property type="entry name" value="Homeodomain-like"/>
    <property type="match status" value="1"/>
</dbReference>
<evidence type="ECO:0000313" key="7">
    <source>
        <dbReference type="Proteomes" id="UP000555407"/>
    </source>
</evidence>
<sequence>MVTRADRTRNRLLTAALELFAERGYDGTSVSQIAARAGVTEMTFFRHFPGKASLLVDDPYDPVIGVAICQQPAGLDPITRAARGVRSAWRQLPQPAVGEVRLRLRIVAQTPALRASIAGGTAATEAVIVDALTGGGTRREDALIAAAAVMAALNTALLEWSLTDSDDLGQAIETALDVLEARRE</sequence>
<dbReference type="InterPro" id="IPR009057">
    <property type="entry name" value="Homeodomain-like_sf"/>
</dbReference>
<dbReference type="PANTHER" id="PTHR30055">
    <property type="entry name" value="HTH-TYPE TRANSCRIPTIONAL REGULATOR RUTR"/>
    <property type="match status" value="1"/>
</dbReference>
<dbReference type="Pfam" id="PF00440">
    <property type="entry name" value="TetR_N"/>
    <property type="match status" value="1"/>
</dbReference>
<dbReference type="InterPro" id="IPR001647">
    <property type="entry name" value="HTH_TetR"/>
</dbReference>
<protein>
    <submittedName>
        <fullName evidence="6">AcrR family transcriptional regulator</fullName>
    </submittedName>
</protein>
<name>A0A7X5VDH3_9ACTN</name>
<dbReference type="GO" id="GO:0000976">
    <property type="term" value="F:transcription cis-regulatory region binding"/>
    <property type="evidence" value="ECO:0007669"/>
    <property type="project" value="TreeGrafter"/>
</dbReference>
<dbReference type="AlphaFoldDB" id="A0A7X5VDH3"/>
<dbReference type="RefSeq" id="WP_337758951.1">
    <property type="nucleotide sequence ID" value="NZ_JAASRO010000001.1"/>
</dbReference>
<keyword evidence="3" id="KW-0804">Transcription</keyword>
<dbReference type="PANTHER" id="PTHR30055:SF238">
    <property type="entry name" value="MYCOFACTOCIN BIOSYNTHESIS TRANSCRIPTIONAL REGULATOR MFTR-RELATED"/>
    <property type="match status" value="1"/>
</dbReference>
<gene>
    <name evidence="6" type="ORF">BJY22_004948</name>
</gene>
<dbReference type="EMBL" id="JAASRO010000001">
    <property type="protein sequence ID" value="NIK59231.1"/>
    <property type="molecule type" value="Genomic_DNA"/>
</dbReference>
<keyword evidence="2 4" id="KW-0238">DNA-binding</keyword>
<evidence type="ECO:0000256" key="3">
    <source>
        <dbReference type="ARBA" id="ARBA00023163"/>
    </source>
</evidence>
<evidence type="ECO:0000313" key="6">
    <source>
        <dbReference type="EMBL" id="NIK59231.1"/>
    </source>
</evidence>
<evidence type="ECO:0000259" key="5">
    <source>
        <dbReference type="PROSITE" id="PS50977"/>
    </source>
</evidence>
<dbReference type="InterPro" id="IPR050109">
    <property type="entry name" value="HTH-type_TetR-like_transc_reg"/>
</dbReference>
<keyword evidence="7" id="KW-1185">Reference proteome</keyword>
<comment type="caution">
    <text evidence="6">The sequence shown here is derived from an EMBL/GenBank/DDBJ whole genome shotgun (WGS) entry which is preliminary data.</text>
</comment>